<keyword evidence="3" id="KW-1185">Reference proteome</keyword>
<dbReference type="AlphaFoldDB" id="A0A1I2BR74"/>
<evidence type="ECO:0000256" key="1">
    <source>
        <dbReference type="SAM" id="MobiDB-lite"/>
    </source>
</evidence>
<organism evidence="2 3">
    <name type="scientific">Actinopolyspora alba</name>
    <dbReference type="NCBI Taxonomy" id="673379"/>
    <lineage>
        <taxon>Bacteria</taxon>
        <taxon>Bacillati</taxon>
        <taxon>Actinomycetota</taxon>
        <taxon>Actinomycetes</taxon>
        <taxon>Actinopolysporales</taxon>
        <taxon>Actinopolysporaceae</taxon>
        <taxon>Actinopolyspora</taxon>
        <taxon>Actinopolyspora alba group</taxon>
    </lineage>
</organism>
<sequence length="94" mass="10643">MLSMLRKYGMDSDKMFGAGMASILLAIISWGASRGLRGENLARADRWGIFIGEWAPTFFALGAAMRLEEYTHPEVPEQSERQQERDRSFSEVGR</sequence>
<protein>
    <submittedName>
        <fullName evidence="2">Uncharacterized protein</fullName>
    </submittedName>
</protein>
<dbReference type="EMBL" id="FOMZ01000017">
    <property type="protein sequence ID" value="SFE58604.1"/>
    <property type="molecule type" value="Genomic_DNA"/>
</dbReference>
<reference evidence="3" key="1">
    <citation type="submission" date="2016-10" db="EMBL/GenBank/DDBJ databases">
        <authorList>
            <person name="Varghese N."/>
            <person name="Submissions S."/>
        </authorList>
    </citation>
    <scope>NUCLEOTIDE SEQUENCE [LARGE SCALE GENOMIC DNA]</scope>
    <source>
        <strain evidence="3">DSM 45004</strain>
    </source>
</reference>
<evidence type="ECO:0000313" key="2">
    <source>
        <dbReference type="EMBL" id="SFE58604.1"/>
    </source>
</evidence>
<dbReference type="Proteomes" id="UP000198716">
    <property type="component" value="Unassembled WGS sequence"/>
</dbReference>
<feature type="region of interest" description="Disordered" evidence="1">
    <location>
        <begin position="72"/>
        <end position="94"/>
    </location>
</feature>
<name>A0A1I2BR74_9ACTN</name>
<accession>A0A1I2BR74</accession>
<proteinExistence type="predicted"/>
<evidence type="ECO:0000313" key="3">
    <source>
        <dbReference type="Proteomes" id="UP000198716"/>
    </source>
</evidence>
<gene>
    <name evidence="2" type="ORF">SAMN04487819_11765</name>
</gene>